<reference evidence="8" key="1">
    <citation type="submission" date="2016-04" db="UniProtKB">
        <authorList>
            <consortium name="WormBaseParasite"/>
        </authorList>
    </citation>
    <scope>IDENTIFICATION</scope>
</reference>
<dbReference type="InterPro" id="IPR046338">
    <property type="entry name" value="GAIN_dom_sf"/>
</dbReference>
<dbReference type="GO" id="GO:0016020">
    <property type="term" value="C:membrane"/>
    <property type="evidence" value="ECO:0007669"/>
    <property type="project" value="UniProtKB-SubCell"/>
</dbReference>
<name>A0A158PHQ5_ANGCS</name>
<protein>
    <submittedName>
        <fullName evidence="8">GPS domain-containing protein</fullName>
    </submittedName>
</protein>
<dbReference type="WBParaSite" id="ACOC_0000666701-mRNA-1">
    <property type="protein sequence ID" value="ACOC_0000666701-mRNA-1"/>
    <property type="gene ID" value="ACOC_0000666701"/>
</dbReference>
<dbReference type="OrthoDB" id="5795156at2759"/>
<comment type="subcellular location">
    <subcellularLocation>
        <location evidence="1">Membrane</location>
    </subcellularLocation>
</comment>
<feature type="transmembrane region" description="Helical" evidence="5">
    <location>
        <begin position="366"/>
        <end position="390"/>
    </location>
</feature>
<dbReference type="Proteomes" id="UP000267027">
    <property type="component" value="Unassembled WGS sequence"/>
</dbReference>
<evidence type="ECO:0000256" key="4">
    <source>
        <dbReference type="ARBA" id="ARBA00023136"/>
    </source>
</evidence>
<accession>A0A158PHQ5</accession>
<sequence>MSFGKRAVLHCQEAILVLSADQCRLLGALLKFEMWSVLSEFSERLPSPFTLVSPDLGLHIKSIHLLPTLNADHVVRSICMANASLFELVNSHNPVLSLKFDSVDLFYFSKMVIMLKPKDFIHNYTCVYYDENEGGWSTRGIRRVDANYHGFVRCETNHVGVFSLLPESFFFSSGGPMRDLSVLLPTVTTFISLICSVFLLFTAAIQKNKSLDFALLVHVFFVFMVHIVHLVMLIAPQVGDPFSLTPALHLILQFSIISVTATLYLVLTSIRTVLKRHFDLFRAFESVDWLFIANYLTPAVVFSALCISHAIWNIYVAGVWRSRHRGSSERFLSLSPATQASLVSIVMLGLLASLIILFWFREYSTIVAILFSLVQILYSCSAFLFAGYLFRMRFLFEREEDGSTQSLERKRDISTALLDHVDVAKGSETGSIRSDSETYLRIPQSLYDRAPMVSIV</sequence>
<evidence type="ECO:0000313" key="7">
    <source>
        <dbReference type="Proteomes" id="UP000267027"/>
    </source>
</evidence>
<keyword evidence="3 5" id="KW-1133">Transmembrane helix</keyword>
<dbReference type="InterPro" id="IPR000203">
    <property type="entry name" value="GPS"/>
</dbReference>
<proteinExistence type="predicted"/>
<feature type="transmembrane region" description="Helical" evidence="5">
    <location>
        <begin position="340"/>
        <end position="360"/>
    </location>
</feature>
<evidence type="ECO:0000256" key="1">
    <source>
        <dbReference type="ARBA" id="ARBA00004370"/>
    </source>
</evidence>
<reference evidence="6 7" key="2">
    <citation type="submission" date="2018-11" db="EMBL/GenBank/DDBJ databases">
        <authorList>
            <consortium name="Pathogen Informatics"/>
        </authorList>
    </citation>
    <scope>NUCLEOTIDE SEQUENCE [LARGE SCALE GENOMIC DNA]</scope>
    <source>
        <strain evidence="6 7">Costa Rica</strain>
    </source>
</reference>
<feature type="transmembrane region" description="Helical" evidence="5">
    <location>
        <begin position="213"/>
        <end position="235"/>
    </location>
</feature>
<evidence type="ECO:0000313" key="6">
    <source>
        <dbReference type="EMBL" id="VDM58253.1"/>
    </source>
</evidence>
<dbReference type="EMBL" id="UYYA01003967">
    <property type="protein sequence ID" value="VDM58253.1"/>
    <property type="molecule type" value="Genomic_DNA"/>
</dbReference>
<feature type="transmembrane region" description="Helical" evidence="5">
    <location>
        <begin position="182"/>
        <end position="201"/>
    </location>
</feature>
<gene>
    <name evidence="6" type="ORF">ACOC_LOCUS6668</name>
</gene>
<dbReference type="AlphaFoldDB" id="A0A158PHQ5"/>
<keyword evidence="4 5" id="KW-0472">Membrane</keyword>
<evidence type="ECO:0000313" key="8">
    <source>
        <dbReference type="WBParaSite" id="ACOC_0000666701-mRNA-1"/>
    </source>
</evidence>
<dbReference type="Pfam" id="PF01825">
    <property type="entry name" value="GPS"/>
    <property type="match status" value="1"/>
</dbReference>
<evidence type="ECO:0000256" key="2">
    <source>
        <dbReference type="ARBA" id="ARBA00022692"/>
    </source>
</evidence>
<feature type="transmembrane region" description="Helical" evidence="5">
    <location>
        <begin position="247"/>
        <end position="267"/>
    </location>
</feature>
<keyword evidence="2 5" id="KW-0812">Transmembrane</keyword>
<dbReference type="SMART" id="SM00303">
    <property type="entry name" value="GPS"/>
    <property type="match status" value="1"/>
</dbReference>
<evidence type="ECO:0000256" key="3">
    <source>
        <dbReference type="ARBA" id="ARBA00022989"/>
    </source>
</evidence>
<organism evidence="8">
    <name type="scientific">Angiostrongylus costaricensis</name>
    <name type="common">Nematode worm</name>
    <dbReference type="NCBI Taxonomy" id="334426"/>
    <lineage>
        <taxon>Eukaryota</taxon>
        <taxon>Metazoa</taxon>
        <taxon>Ecdysozoa</taxon>
        <taxon>Nematoda</taxon>
        <taxon>Chromadorea</taxon>
        <taxon>Rhabditida</taxon>
        <taxon>Rhabditina</taxon>
        <taxon>Rhabditomorpha</taxon>
        <taxon>Strongyloidea</taxon>
        <taxon>Metastrongylidae</taxon>
        <taxon>Angiostrongylus</taxon>
    </lineage>
</organism>
<evidence type="ECO:0000256" key="5">
    <source>
        <dbReference type="SAM" id="Phobius"/>
    </source>
</evidence>
<dbReference type="Gene3D" id="2.60.220.50">
    <property type="match status" value="1"/>
</dbReference>
<keyword evidence="7" id="KW-1185">Reference proteome</keyword>